<dbReference type="EMBL" id="JACTVA010000006">
    <property type="protein sequence ID" value="MBC9206275.1"/>
    <property type="molecule type" value="Genomic_DNA"/>
</dbReference>
<accession>A0ABR7RJH0</accession>
<proteinExistence type="inferred from homology"/>
<dbReference type="SUPFAM" id="SSF51430">
    <property type="entry name" value="NAD(P)-linked oxidoreductase"/>
    <property type="match status" value="1"/>
</dbReference>
<dbReference type="Proteomes" id="UP000626026">
    <property type="component" value="Unassembled WGS sequence"/>
</dbReference>
<comment type="caution">
    <text evidence="5">The sequence shown here is derived from an EMBL/GenBank/DDBJ whole genome shotgun (WGS) entry which is preliminary data.</text>
</comment>
<protein>
    <submittedName>
        <fullName evidence="5">Aldo/keto reductase</fullName>
    </submittedName>
</protein>
<dbReference type="PIRSF" id="PIRSF000097">
    <property type="entry name" value="AKR"/>
    <property type="match status" value="1"/>
</dbReference>
<dbReference type="RefSeq" id="WP_187783455.1">
    <property type="nucleotide sequence ID" value="NZ_JACTVA010000006.1"/>
</dbReference>
<evidence type="ECO:0000256" key="3">
    <source>
        <dbReference type="ARBA" id="ARBA00023002"/>
    </source>
</evidence>
<dbReference type="Gene3D" id="3.20.20.100">
    <property type="entry name" value="NADP-dependent oxidoreductase domain"/>
    <property type="match status" value="1"/>
</dbReference>
<keyword evidence="3" id="KW-0560">Oxidoreductase</keyword>
<dbReference type="Pfam" id="PF00248">
    <property type="entry name" value="Aldo_ket_red"/>
    <property type="match status" value="1"/>
</dbReference>
<dbReference type="InterPro" id="IPR036812">
    <property type="entry name" value="NAD(P)_OxRdtase_dom_sf"/>
</dbReference>
<evidence type="ECO:0000313" key="5">
    <source>
        <dbReference type="EMBL" id="MBC9206275.1"/>
    </source>
</evidence>
<organism evidence="5 6">
    <name type="scientific">Teichococcus aerophilus</name>
    <dbReference type="NCBI Taxonomy" id="1224513"/>
    <lineage>
        <taxon>Bacteria</taxon>
        <taxon>Pseudomonadati</taxon>
        <taxon>Pseudomonadota</taxon>
        <taxon>Alphaproteobacteria</taxon>
        <taxon>Acetobacterales</taxon>
        <taxon>Roseomonadaceae</taxon>
        <taxon>Roseomonas</taxon>
    </lineage>
</organism>
<evidence type="ECO:0000259" key="4">
    <source>
        <dbReference type="Pfam" id="PF00248"/>
    </source>
</evidence>
<gene>
    <name evidence="5" type="ORF">IBL26_05465</name>
</gene>
<evidence type="ECO:0000256" key="2">
    <source>
        <dbReference type="ARBA" id="ARBA00022857"/>
    </source>
</evidence>
<evidence type="ECO:0000256" key="1">
    <source>
        <dbReference type="ARBA" id="ARBA00007905"/>
    </source>
</evidence>
<feature type="domain" description="NADP-dependent oxidoreductase" evidence="4">
    <location>
        <begin position="15"/>
        <end position="259"/>
    </location>
</feature>
<dbReference type="PANTHER" id="PTHR43827">
    <property type="entry name" value="2,5-DIKETO-D-GLUCONIC ACID REDUCTASE"/>
    <property type="match status" value="1"/>
</dbReference>
<sequence length="274" mass="29707">MTVPVEKTPRLAIPKLGLGTWQLRDAEGQKSVESALSLGYRHLDTAARYANEAEVGSAIQASGVARGDIFLTSKVWWENLEPEALYRSLENSLSLLKTDYLDLFLIHWPTPSMDLEGAIKVLKSAQGSGMIRAWGVSNFPIALMQQVEALGETPAALQVEYHVLLSQAPLLEWCQAREIVLEAYSPLAQGKLRENEVLARIGAKHGASAAQVGLAWLLRQKGVVPIPKASSATTQQANLDAIPLAAKLDAEDVAAIDALPKDQRLVNPAFAPSW</sequence>
<comment type="similarity">
    <text evidence="1">Belongs to the aldo/keto reductase family.</text>
</comment>
<name>A0ABR7RJH0_9PROT</name>
<dbReference type="InterPro" id="IPR023210">
    <property type="entry name" value="NADP_OxRdtase_dom"/>
</dbReference>
<evidence type="ECO:0000313" key="6">
    <source>
        <dbReference type="Proteomes" id="UP000626026"/>
    </source>
</evidence>
<dbReference type="InterPro" id="IPR020471">
    <property type="entry name" value="AKR"/>
</dbReference>
<dbReference type="PRINTS" id="PR00069">
    <property type="entry name" value="ALDKETRDTASE"/>
</dbReference>
<dbReference type="InterPro" id="IPR018170">
    <property type="entry name" value="Aldo/ket_reductase_CS"/>
</dbReference>
<keyword evidence="6" id="KW-1185">Reference proteome</keyword>
<reference evidence="5 6" key="1">
    <citation type="journal article" date="2013" name="Int. J. Syst. Evol. Microbiol.">
        <title>Roseomonas aerophila sp. nov., isolated from air.</title>
        <authorList>
            <person name="Kim S.J."/>
            <person name="Weon H.Y."/>
            <person name="Ahn J.H."/>
            <person name="Hong S.B."/>
            <person name="Seok S.J."/>
            <person name="Whang K.S."/>
            <person name="Kwon S.W."/>
        </authorList>
    </citation>
    <scope>NUCLEOTIDE SEQUENCE [LARGE SCALE GENOMIC DNA]</scope>
    <source>
        <strain evidence="5 6">NBRC 108923</strain>
    </source>
</reference>
<dbReference type="PROSITE" id="PS00798">
    <property type="entry name" value="ALDOKETO_REDUCTASE_1"/>
    <property type="match status" value="1"/>
</dbReference>
<dbReference type="PANTHER" id="PTHR43827:SF3">
    <property type="entry name" value="NADP-DEPENDENT OXIDOREDUCTASE DOMAIN-CONTAINING PROTEIN"/>
    <property type="match status" value="1"/>
</dbReference>
<keyword evidence="2" id="KW-0521">NADP</keyword>